<evidence type="ECO:0000259" key="2">
    <source>
        <dbReference type="Pfam" id="PF17677"/>
    </source>
</evidence>
<reference evidence="3 4" key="1">
    <citation type="submission" date="2019-05" db="EMBL/GenBank/DDBJ databases">
        <authorList>
            <person name="Narsing Rao M.P."/>
            <person name="Li W.J."/>
        </authorList>
    </citation>
    <scope>NUCLEOTIDE SEQUENCE [LARGE SCALE GENOMIC DNA]</scope>
    <source>
        <strain evidence="3 4">SYSU_K30003</strain>
    </source>
</reference>
<dbReference type="Pfam" id="PF17677">
    <property type="entry name" value="Glyco_hydro38C2"/>
    <property type="match status" value="1"/>
</dbReference>
<evidence type="ECO:0000313" key="3">
    <source>
        <dbReference type="EMBL" id="TLS48716.1"/>
    </source>
</evidence>
<dbReference type="GO" id="GO:0004559">
    <property type="term" value="F:alpha-mannosidase activity"/>
    <property type="evidence" value="ECO:0007669"/>
    <property type="project" value="InterPro"/>
</dbReference>
<dbReference type="InterPro" id="IPR027291">
    <property type="entry name" value="Glyco_hydro_38_N_sf"/>
</dbReference>
<protein>
    <recommendedName>
        <fullName evidence="5">Glycoside hydrolase family 38 N-terminal domain-containing protein</fullName>
    </recommendedName>
</protein>
<feature type="domain" description="Glycosyl hydrolases family 38 C-terminal" evidence="2">
    <location>
        <begin position="806"/>
        <end position="867"/>
    </location>
</feature>
<comment type="caution">
    <text evidence="3">The sequence shown here is derived from an EMBL/GenBank/DDBJ whole genome shotgun (WGS) entry which is preliminary data.</text>
</comment>
<feature type="domain" description="Glycoside hydrolase family 38 N-terminal" evidence="1">
    <location>
        <begin position="25"/>
        <end position="292"/>
    </location>
</feature>
<dbReference type="Proteomes" id="UP000309676">
    <property type="component" value="Unassembled WGS sequence"/>
</dbReference>
<dbReference type="GO" id="GO:0006013">
    <property type="term" value="P:mannose metabolic process"/>
    <property type="evidence" value="ECO:0007669"/>
    <property type="project" value="InterPro"/>
</dbReference>
<evidence type="ECO:0000259" key="1">
    <source>
        <dbReference type="Pfam" id="PF01074"/>
    </source>
</evidence>
<dbReference type="PANTHER" id="PTHR46017:SF1">
    <property type="entry name" value="ALPHA-MANNOSIDASE 2C1"/>
    <property type="match status" value="1"/>
</dbReference>
<keyword evidence="4" id="KW-1185">Reference proteome</keyword>
<proteinExistence type="predicted"/>
<name>A0A5R9G349_9BACL</name>
<sequence>MGAVGCNHPIRSEANRVSKIKEILIYHHSHLDVGYTHPQPVLMELQNMYIDQALDLCEATEALPEASRFYWTCEATAPVLRWLKQADERQLARFERCARNGQLAVSAMFAHTAPLTNAEQLARMLYPIRELRERFGLKLNTAINHDINGQPWTLSQVLLDAGVELYLTGINIHFGGYPLQRPRAFRWKAPDGRTLLCFNGEHYSLFTQFCKLWEKSTARMKEGLDEYFERLERQDYPYDFIFLSATNVPLLDNTPPDTELLEMIERWNAEGHPQKMRLVTPEMFRERLLELPEELVPTFAGDWTDYWNFGAGSSAYETRLNRRSKISLRTAEYLAALSHGPDRTDRRWLDEAWEQVNLYDEHTWGANISITDPDDHYTKALWAHKAHYAYQGNSMAGMAMNRKLEQFAGNPLQSEQPEGLLLVNPTPAEQTIDLHVPLHYKPEGRQTAAARYIYHQNNYDADRSLPYAGTRTLPPFGYQFVPFAELSAPPRPADVAVEPGRIETDFYELRYDPATGRITALTDKKLGWQMIDPTSEWTLFQYVHEKPDPLRNPQHRTSLYHRDVDKTNANISCWKREWKARRSGADKLTSLRVERRGGAVELALAWEGEGFERLEQRIAMFADRPGIELTATMQKTDVREPEAMYFAFPLNLGAGWQAVFDSASTFVKLDEEQLPGMCRDWATVDQSVSVFDGSRGVTLACPDAPLVQIGDFRFGKEQTEVPRDANPLLLAWPANNYWDTNFKASQPGAMSFKYELRAFDRFEASAAAAAGLAASHPVQLFPAVECPAYKEGRLLSVSGAGANVIHVKPAEDGNGVILRMNNLLEAETEARISLPERRIAAAFATDALERNLEELPVVDGGGAVRASFGARAFRTIRVVPES</sequence>
<dbReference type="GO" id="GO:0009313">
    <property type="term" value="P:oligosaccharide catabolic process"/>
    <property type="evidence" value="ECO:0007669"/>
    <property type="project" value="TreeGrafter"/>
</dbReference>
<organism evidence="3 4">
    <name type="scientific">Paenibacillus antri</name>
    <dbReference type="NCBI Taxonomy" id="2582848"/>
    <lineage>
        <taxon>Bacteria</taxon>
        <taxon>Bacillati</taxon>
        <taxon>Bacillota</taxon>
        <taxon>Bacilli</taxon>
        <taxon>Bacillales</taxon>
        <taxon>Paenibacillaceae</taxon>
        <taxon>Paenibacillus</taxon>
    </lineage>
</organism>
<dbReference type="InterPro" id="IPR000602">
    <property type="entry name" value="Glyco_hydro_38_N"/>
</dbReference>
<dbReference type="EMBL" id="VCIW01000030">
    <property type="protein sequence ID" value="TLS48716.1"/>
    <property type="molecule type" value="Genomic_DNA"/>
</dbReference>
<gene>
    <name evidence="3" type="ORF">FE782_29185</name>
</gene>
<dbReference type="InterPro" id="IPR011013">
    <property type="entry name" value="Gal_mutarotase_sf_dom"/>
</dbReference>
<dbReference type="InterPro" id="IPR041147">
    <property type="entry name" value="GH38_C"/>
</dbReference>
<dbReference type="SUPFAM" id="SSF74650">
    <property type="entry name" value="Galactose mutarotase-like"/>
    <property type="match status" value="1"/>
</dbReference>
<dbReference type="Pfam" id="PF01074">
    <property type="entry name" value="Glyco_hydro_38N"/>
    <property type="match status" value="1"/>
</dbReference>
<evidence type="ECO:0000313" key="4">
    <source>
        <dbReference type="Proteomes" id="UP000309676"/>
    </source>
</evidence>
<evidence type="ECO:0008006" key="5">
    <source>
        <dbReference type="Google" id="ProtNLM"/>
    </source>
</evidence>
<accession>A0A5R9G349</accession>
<dbReference type="InterPro" id="IPR011330">
    <property type="entry name" value="Glyco_hydro/deAcase_b/a-brl"/>
</dbReference>
<dbReference type="PANTHER" id="PTHR46017">
    <property type="entry name" value="ALPHA-MANNOSIDASE 2C1"/>
    <property type="match status" value="1"/>
</dbReference>
<dbReference type="AlphaFoldDB" id="A0A5R9G349"/>
<dbReference type="SUPFAM" id="SSF88713">
    <property type="entry name" value="Glycoside hydrolase/deacetylase"/>
    <property type="match status" value="1"/>
</dbReference>
<dbReference type="GO" id="GO:0030246">
    <property type="term" value="F:carbohydrate binding"/>
    <property type="evidence" value="ECO:0007669"/>
    <property type="project" value="InterPro"/>
</dbReference>
<dbReference type="Gene3D" id="3.20.110.10">
    <property type="entry name" value="Glycoside hydrolase 38, N terminal domain"/>
    <property type="match status" value="1"/>
</dbReference>
<dbReference type="CDD" id="cd10791">
    <property type="entry name" value="GH38N_AMII_like_1"/>
    <property type="match status" value="1"/>
</dbReference>